<keyword evidence="1" id="KW-0812">Transmembrane</keyword>
<reference evidence="4" key="1">
    <citation type="journal article" date="2015" name="PLoS Genet.">
        <title>The dynamic genome and transcriptome of the human fungal pathogen Blastomyces and close relative Emmonsia.</title>
        <authorList>
            <person name="Munoz J.F."/>
            <person name="Gauthier G.M."/>
            <person name="Desjardins C.A."/>
            <person name="Gallo J.E."/>
            <person name="Holder J."/>
            <person name="Sullivan T.D."/>
            <person name="Marty A.J."/>
            <person name="Carmen J.C."/>
            <person name="Chen Z."/>
            <person name="Ding L."/>
            <person name="Gujja S."/>
            <person name="Magrini V."/>
            <person name="Misas E."/>
            <person name="Mitreva M."/>
            <person name="Priest M."/>
            <person name="Saif S."/>
            <person name="Whiston E.A."/>
            <person name="Young S."/>
            <person name="Zeng Q."/>
            <person name="Goldman W.E."/>
            <person name="Mardis E.R."/>
            <person name="Taylor J.W."/>
            <person name="McEwen J.G."/>
            <person name="Clay O.K."/>
            <person name="Klein B.S."/>
            <person name="Cuomo C.A."/>
        </authorList>
    </citation>
    <scope>NUCLEOTIDE SEQUENCE [LARGE SCALE GENOMIC DNA]</scope>
    <source>
        <strain evidence="4">UAMH 139</strain>
    </source>
</reference>
<dbReference type="Pfam" id="PF09995">
    <property type="entry name" value="MPAB_Lcp_cat"/>
    <property type="match status" value="1"/>
</dbReference>
<dbReference type="AlphaFoldDB" id="A0A0H1BGW7"/>
<proteinExistence type="predicted"/>
<sequence>MPFRIQGTERYIMLVDLILTGSRHALRFFLAISLSTVVGYVGILFLSPFIAAGLVQVLYLMSRTPPGGTPLSGMPHAGPLIPETAHEEVMKRNLDTKFTLLRKVVQESASYTSVLTAVLLQLAQPGVGKGAGKHSTFSSRHAERTLNTAIYLNVMAFGTEAEKIAFRNFVTIAHKHVNDNKTNRSYDAMDPQLQLWIAAVAYVTMIDKYETIVGPFSEKERDQVYQQFSIFPTALQVPLSMWPENRSAFKQYWDRELARIRPPEEAVHIAQGLFQPKYTSLSCALAVIVFFRHSLDMAIATEELPEHLRRCYGLKSTWRSRARYAFLIAFYKLTYPLYPKPVRTWQRDYYLWVMRQRFVKSGLARNGKLSLEALSGEKKVI</sequence>
<evidence type="ECO:0000256" key="1">
    <source>
        <dbReference type="SAM" id="Phobius"/>
    </source>
</evidence>
<dbReference type="Proteomes" id="UP000053573">
    <property type="component" value="Unassembled WGS sequence"/>
</dbReference>
<keyword evidence="4" id="KW-1185">Reference proteome</keyword>
<dbReference type="InterPro" id="IPR018713">
    <property type="entry name" value="MPAB/Lcp_cat_dom"/>
</dbReference>
<dbReference type="STRING" id="2060906.A0A0H1BGW7"/>
<feature type="domain" description="ER-bound oxygenase mpaB/mpaB'/Rubber oxygenase catalytic" evidence="2">
    <location>
        <begin position="105"/>
        <end position="330"/>
    </location>
</feature>
<evidence type="ECO:0000313" key="4">
    <source>
        <dbReference type="Proteomes" id="UP000053573"/>
    </source>
</evidence>
<dbReference type="PANTHER" id="PTHR36151">
    <property type="entry name" value="BLR2777 PROTEIN"/>
    <property type="match status" value="1"/>
</dbReference>
<keyword evidence="1" id="KW-0472">Membrane</keyword>
<dbReference type="OrthoDB" id="5131368at2759"/>
<comment type="caution">
    <text evidence="3">The sequence shown here is derived from an EMBL/GenBank/DDBJ whole genome shotgun (WGS) entry which is preliminary data.</text>
</comment>
<gene>
    <name evidence="3" type="ORF">EMPG_14040</name>
</gene>
<evidence type="ECO:0000313" key="3">
    <source>
        <dbReference type="EMBL" id="KLJ10590.1"/>
    </source>
</evidence>
<keyword evidence="1" id="KW-1133">Transmembrane helix</keyword>
<organism evidence="3 4">
    <name type="scientific">Blastomyces silverae</name>
    <dbReference type="NCBI Taxonomy" id="2060906"/>
    <lineage>
        <taxon>Eukaryota</taxon>
        <taxon>Fungi</taxon>
        <taxon>Dikarya</taxon>
        <taxon>Ascomycota</taxon>
        <taxon>Pezizomycotina</taxon>
        <taxon>Eurotiomycetes</taxon>
        <taxon>Eurotiomycetidae</taxon>
        <taxon>Onygenales</taxon>
        <taxon>Ajellomycetaceae</taxon>
        <taxon>Blastomyces</taxon>
    </lineage>
</organism>
<evidence type="ECO:0000259" key="2">
    <source>
        <dbReference type="Pfam" id="PF09995"/>
    </source>
</evidence>
<dbReference type="GO" id="GO:0016491">
    <property type="term" value="F:oxidoreductase activity"/>
    <property type="evidence" value="ECO:0007669"/>
    <property type="project" value="InterPro"/>
</dbReference>
<protein>
    <recommendedName>
        <fullName evidence="2">ER-bound oxygenase mpaB/mpaB'/Rubber oxygenase catalytic domain-containing protein</fullName>
    </recommendedName>
</protein>
<name>A0A0H1BGW7_9EURO</name>
<dbReference type="PANTHER" id="PTHR36151:SF3">
    <property type="entry name" value="ER-BOUND OXYGENASE MPAB_MPAB'_RUBBER OXYGENASE CATALYTIC DOMAIN-CONTAINING PROTEIN"/>
    <property type="match status" value="1"/>
</dbReference>
<dbReference type="EMBL" id="LDEV01001972">
    <property type="protein sequence ID" value="KLJ10590.1"/>
    <property type="molecule type" value="Genomic_DNA"/>
</dbReference>
<accession>A0A0H1BGW7</accession>
<feature type="transmembrane region" description="Helical" evidence="1">
    <location>
        <begin position="38"/>
        <end position="61"/>
    </location>
</feature>